<keyword evidence="3" id="KW-0732">Signal</keyword>
<proteinExistence type="predicted"/>
<dbReference type="PANTHER" id="PTHR24269:SF16">
    <property type="entry name" value="PROTEIN SLG1"/>
    <property type="match status" value="1"/>
</dbReference>
<dbReference type="Proteomes" id="UP000015101">
    <property type="component" value="Unassembled WGS sequence"/>
</dbReference>
<keyword evidence="4" id="KW-1133">Transmembrane helix</keyword>
<sequence length="231" mass="26093">MTSLNLITFVTCISYSVSEKFKPIFNSYGLRGCVVDAADERLVYSYDSLIKCVAMCSAMDGCVGSNYHRDTKTCQLFYDRTDVTIKHDSTNMCAFFEKKTSQIILHKELLSRYIGCFVDKMNTDPRDLTYYALYTNTMTISFCSHVCFGFNYSFFGLQSYRECYCSHSYGRYGVSDKCNFNCDGDQSEICGGPLANSVYTVCDRGMYGLNCNIKCPPGPQCLCNRLNGTLI</sequence>
<dbReference type="EMBL" id="AMQM01006802">
    <property type="status" value="NOT_ANNOTATED_CDS"/>
    <property type="molecule type" value="Genomic_DNA"/>
</dbReference>
<dbReference type="KEGG" id="hro:HELRODRAFT_193526"/>
<evidence type="ECO:0000256" key="5">
    <source>
        <dbReference type="ARBA" id="ARBA00023136"/>
    </source>
</evidence>
<evidence type="ECO:0000256" key="4">
    <source>
        <dbReference type="ARBA" id="ARBA00022989"/>
    </source>
</evidence>
<organism evidence="9 10">
    <name type="scientific">Helobdella robusta</name>
    <name type="common">Californian leech</name>
    <dbReference type="NCBI Taxonomy" id="6412"/>
    <lineage>
        <taxon>Eukaryota</taxon>
        <taxon>Metazoa</taxon>
        <taxon>Spiralia</taxon>
        <taxon>Lophotrochozoa</taxon>
        <taxon>Annelida</taxon>
        <taxon>Clitellata</taxon>
        <taxon>Hirudinea</taxon>
        <taxon>Rhynchobdellida</taxon>
        <taxon>Glossiphoniidae</taxon>
        <taxon>Helobdella</taxon>
    </lineage>
</organism>
<dbReference type="GeneID" id="20212676"/>
<dbReference type="InParanoid" id="T1FV30"/>
<evidence type="ECO:0000313" key="10">
    <source>
        <dbReference type="Proteomes" id="UP000015101"/>
    </source>
</evidence>
<keyword evidence="2" id="KW-0812">Transmembrane</keyword>
<comment type="subcellular location">
    <subcellularLocation>
        <location evidence="1">Membrane</location>
        <topology evidence="1">Single-pass membrane protein</topology>
    </subcellularLocation>
</comment>
<evidence type="ECO:0000313" key="8">
    <source>
        <dbReference type="EMBL" id="ESN95499.1"/>
    </source>
</evidence>
<evidence type="ECO:0000256" key="3">
    <source>
        <dbReference type="ARBA" id="ARBA00022729"/>
    </source>
</evidence>
<reference evidence="8 10" key="2">
    <citation type="journal article" date="2013" name="Nature">
        <title>Insights into bilaterian evolution from three spiralian genomes.</title>
        <authorList>
            <person name="Simakov O."/>
            <person name="Marletaz F."/>
            <person name="Cho S.J."/>
            <person name="Edsinger-Gonzales E."/>
            <person name="Havlak P."/>
            <person name="Hellsten U."/>
            <person name="Kuo D.H."/>
            <person name="Larsson T."/>
            <person name="Lv J."/>
            <person name="Arendt D."/>
            <person name="Savage R."/>
            <person name="Osoegawa K."/>
            <person name="de Jong P."/>
            <person name="Grimwood J."/>
            <person name="Chapman J.A."/>
            <person name="Shapiro H."/>
            <person name="Aerts A."/>
            <person name="Otillar R.P."/>
            <person name="Terry A.Y."/>
            <person name="Boore J.L."/>
            <person name="Grigoriev I.V."/>
            <person name="Lindberg D.R."/>
            <person name="Seaver E.C."/>
            <person name="Weisblat D.A."/>
            <person name="Putnam N.H."/>
            <person name="Rokhsar D.S."/>
        </authorList>
    </citation>
    <scope>NUCLEOTIDE SEQUENCE</scope>
</reference>
<dbReference type="GO" id="GO:0007165">
    <property type="term" value="P:signal transduction"/>
    <property type="evidence" value="ECO:0000318"/>
    <property type="project" value="GO_Central"/>
</dbReference>
<evidence type="ECO:0000256" key="6">
    <source>
        <dbReference type="ARBA" id="ARBA00023180"/>
    </source>
</evidence>
<dbReference type="EMBL" id="KB097519">
    <property type="protein sequence ID" value="ESN95499.1"/>
    <property type="molecule type" value="Genomic_DNA"/>
</dbReference>
<reference evidence="9" key="3">
    <citation type="submission" date="2015-06" db="UniProtKB">
        <authorList>
            <consortium name="EnsemblMetazoa"/>
        </authorList>
    </citation>
    <scope>IDENTIFICATION</scope>
</reference>
<keyword evidence="5" id="KW-0472">Membrane</keyword>
<keyword evidence="10" id="KW-1185">Reference proteome</keyword>
<dbReference type="GO" id="GO:0005886">
    <property type="term" value="C:plasma membrane"/>
    <property type="evidence" value="ECO:0000318"/>
    <property type="project" value="GO_Central"/>
</dbReference>
<dbReference type="InterPro" id="IPR003609">
    <property type="entry name" value="Pan_app"/>
</dbReference>
<dbReference type="EnsemblMetazoa" id="HelroT193526">
    <property type="protein sequence ID" value="HelroP193526"/>
    <property type="gene ID" value="HelroG193526"/>
</dbReference>
<dbReference type="InterPro" id="IPR051836">
    <property type="entry name" value="Kremen_rcpt"/>
</dbReference>
<gene>
    <name evidence="9" type="primary">20212676</name>
    <name evidence="8" type="ORF">HELRODRAFT_193526</name>
</gene>
<dbReference type="PROSITE" id="PS51212">
    <property type="entry name" value="WSC"/>
    <property type="match status" value="1"/>
</dbReference>
<dbReference type="InterPro" id="IPR002889">
    <property type="entry name" value="WSC_carb-bd"/>
</dbReference>
<dbReference type="RefSeq" id="XP_009026369.1">
    <property type="nucleotide sequence ID" value="XM_009028121.1"/>
</dbReference>
<dbReference type="OrthoDB" id="74764at2759"/>
<feature type="domain" description="WSC" evidence="7">
    <location>
        <begin position="110"/>
        <end position="202"/>
    </location>
</feature>
<evidence type="ECO:0000259" key="7">
    <source>
        <dbReference type="PROSITE" id="PS51212"/>
    </source>
</evidence>
<dbReference type="AlphaFoldDB" id="T1FV30"/>
<dbReference type="STRING" id="6412.T1FV30"/>
<dbReference type="eggNOG" id="ENOG502SCEB">
    <property type="taxonomic scope" value="Eukaryota"/>
</dbReference>
<reference evidence="10" key="1">
    <citation type="submission" date="2012-12" db="EMBL/GenBank/DDBJ databases">
        <authorList>
            <person name="Hellsten U."/>
            <person name="Grimwood J."/>
            <person name="Chapman J.A."/>
            <person name="Shapiro H."/>
            <person name="Aerts A."/>
            <person name="Otillar R.P."/>
            <person name="Terry A.Y."/>
            <person name="Boore J.L."/>
            <person name="Simakov O."/>
            <person name="Marletaz F."/>
            <person name="Cho S.-J."/>
            <person name="Edsinger-Gonzales E."/>
            <person name="Havlak P."/>
            <person name="Kuo D.-H."/>
            <person name="Larsson T."/>
            <person name="Lv J."/>
            <person name="Arendt D."/>
            <person name="Savage R."/>
            <person name="Osoegawa K."/>
            <person name="de Jong P."/>
            <person name="Lindberg D.R."/>
            <person name="Seaver E.C."/>
            <person name="Weisblat D.A."/>
            <person name="Putnam N.H."/>
            <person name="Grigoriev I.V."/>
            <person name="Rokhsar D.S."/>
        </authorList>
    </citation>
    <scope>NUCLEOTIDE SEQUENCE</scope>
</reference>
<dbReference type="Pfam" id="PF01822">
    <property type="entry name" value="WSC"/>
    <property type="match status" value="1"/>
</dbReference>
<dbReference type="CTD" id="20212676"/>
<accession>T1FV30</accession>
<evidence type="ECO:0000256" key="2">
    <source>
        <dbReference type="ARBA" id="ARBA00022692"/>
    </source>
</evidence>
<evidence type="ECO:0000313" key="9">
    <source>
        <dbReference type="EnsemblMetazoa" id="HelroP193526"/>
    </source>
</evidence>
<dbReference type="Pfam" id="PF00024">
    <property type="entry name" value="PAN_1"/>
    <property type="match status" value="1"/>
</dbReference>
<dbReference type="SMART" id="SM00321">
    <property type="entry name" value="WSC"/>
    <property type="match status" value="1"/>
</dbReference>
<name>T1FV30_HELRO</name>
<dbReference type="HOGENOM" id="CLU_1139084_0_0_1"/>
<dbReference type="GO" id="GO:0004888">
    <property type="term" value="F:transmembrane signaling receptor activity"/>
    <property type="evidence" value="ECO:0000318"/>
    <property type="project" value="GO_Central"/>
</dbReference>
<dbReference type="PANTHER" id="PTHR24269">
    <property type="entry name" value="KREMEN PROTEIN"/>
    <property type="match status" value="1"/>
</dbReference>
<protein>
    <recommendedName>
        <fullName evidence="7">WSC domain-containing protein</fullName>
    </recommendedName>
</protein>
<evidence type="ECO:0000256" key="1">
    <source>
        <dbReference type="ARBA" id="ARBA00004167"/>
    </source>
</evidence>
<keyword evidence="6" id="KW-0325">Glycoprotein</keyword>